<keyword evidence="6" id="KW-0732">Signal</keyword>
<organism evidence="15 16">
    <name type="scientific">Sulfobacillus thermotolerans</name>
    <dbReference type="NCBI Taxonomy" id="338644"/>
    <lineage>
        <taxon>Bacteria</taxon>
        <taxon>Bacillati</taxon>
        <taxon>Bacillota</taxon>
        <taxon>Clostridia</taxon>
        <taxon>Eubacteriales</taxon>
        <taxon>Clostridiales Family XVII. Incertae Sedis</taxon>
        <taxon>Sulfobacillus</taxon>
    </lineage>
</organism>
<dbReference type="InterPro" id="IPR037167">
    <property type="entry name" value="Peptidase_S11_C_sf"/>
</dbReference>
<evidence type="ECO:0000313" key="15">
    <source>
        <dbReference type="EMBL" id="AUW93758.1"/>
    </source>
</evidence>
<feature type="domain" description="Peptidase S11 D-alanyl-D-alanine carboxypeptidase A N-terminal" evidence="13">
    <location>
        <begin position="33"/>
        <end position="259"/>
    </location>
</feature>
<evidence type="ECO:0000313" key="16">
    <source>
        <dbReference type="Proteomes" id="UP000325292"/>
    </source>
</evidence>
<evidence type="ECO:0000256" key="6">
    <source>
        <dbReference type="ARBA" id="ARBA00022729"/>
    </source>
</evidence>
<comment type="pathway">
    <text evidence="1">Cell wall biogenesis; peptidoglycan biosynthesis.</text>
</comment>
<evidence type="ECO:0000256" key="2">
    <source>
        <dbReference type="ARBA" id="ARBA00007164"/>
    </source>
</evidence>
<accession>A0ABN5H2A7</accession>
<evidence type="ECO:0000256" key="11">
    <source>
        <dbReference type="ARBA" id="ARBA00034000"/>
    </source>
</evidence>
<keyword evidence="5" id="KW-0645">Protease</keyword>
<evidence type="ECO:0000256" key="12">
    <source>
        <dbReference type="RuleBase" id="RU004016"/>
    </source>
</evidence>
<dbReference type="InterPro" id="IPR001967">
    <property type="entry name" value="Peptidase_S11_N"/>
</dbReference>
<keyword evidence="8" id="KW-0133">Cell shape</keyword>
<dbReference type="SUPFAM" id="SSF56601">
    <property type="entry name" value="beta-lactamase/transpeptidase-like"/>
    <property type="match status" value="1"/>
</dbReference>
<dbReference type="InterPro" id="IPR012338">
    <property type="entry name" value="Beta-lactam/transpept-like"/>
</dbReference>
<dbReference type="Pfam" id="PF07943">
    <property type="entry name" value="PBP5_C"/>
    <property type="match status" value="1"/>
</dbReference>
<evidence type="ECO:0000256" key="1">
    <source>
        <dbReference type="ARBA" id="ARBA00004752"/>
    </source>
</evidence>
<dbReference type="Proteomes" id="UP000325292">
    <property type="component" value="Chromosome"/>
</dbReference>
<evidence type="ECO:0000259" key="13">
    <source>
        <dbReference type="Pfam" id="PF00768"/>
    </source>
</evidence>
<dbReference type="InterPro" id="IPR018044">
    <property type="entry name" value="Peptidase_S11"/>
</dbReference>
<reference evidence="15 16" key="1">
    <citation type="journal article" date="2019" name="Sci. Rep.">
        <title>Sulfobacillus thermotolerans: new insights into resistance and metabolic capacities of acidophilic chemolithotrophs.</title>
        <authorList>
            <person name="Panyushkina A.E."/>
            <person name="Babenko V.V."/>
            <person name="Nikitina A.S."/>
            <person name="Selezneva O.V."/>
            <person name="Tsaplina I.A."/>
            <person name="Letarova M.A."/>
            <person name="Kostryukova E.S."/>
            <person name="Letarov A.V."/>
        </authorList>
    </citation>
    <scope>NUCLEOTIDE SEQUENCE [LARGE SCALE GENOMIC DNA]</scope>
    <source>
        <strain evidence="15 16">Kr1</strain>
    </source>
</reference>
<evidence type="ECO:0000256" key="7">
    <source>
        <dbReference type="ARBA" id="ARBA00022801"/>
    </source>
</evidence>
<keyword evidence="9" id="KW-0573">Peptidoglycan synthesis</keyword>
<dbReference type="PRINTS" id="PR00725">
    <property type="entry name" value="DADACBPTASE1"/>
</dbReference>
<proteinExistence type="inferred from homology"/>
<comment type="similarity">
    <text evidence="2 12">Belongs to the peptidase S11 family.</text>
</comment>
<evidence type="ECO:0000259" key="14">
    <source>
        <dbReference type="Pfam" id="PF07943"/>
    </source>
</evidence>
<protein>
    <recommendedName>
        <fullName evidence="3">serine-type D-Ala-D-Ala carboxypeptidase</fullName>
        <ecNumber evidence="3">3.4.16.4</ecNumber>
    </recommendedName>
</protein>
<evidence type="ECO:0000256" key="10">
    <source>
        <dbReference type="ARBA" id="ARBA00023316"/>
    </source>
</evidence>
<sequence>MGKTLSCLLAAGLITVPAASHTKGFVSRKVVASQQGPHLTSRAAILMDAKTGAILYEKNAFKQMDPASVTKMMTALLVIQHGHLSRVVTISSHAASTVGSRMHIATGQQYTVYDLLHGLLMRSGNDASVALAEADAGSVSRFVAKMNVKAQELGAFNTQFENPNGLTKPGHFSSAYDLALIARYAMTVPLFRQIVANKEAVVTELRHHQRREIHNTNQLLYTFPGATGIKTGTTDAAGKCLVASAQRNGDELIAVVLHSQDRYSDARNLLAWGFEHWSTVEVVHPGEVLAQVPVQGGQQPMVPVEAMHSVWLSLPNQETYHINATLKVLKAPVARHQASGFITVTTPGQPAVVTSVQTMQSDAAAVHHHRWWIIRGK</sequence>
<evidence type="ECO:0000256" key="9">
    <source>
        <dbReference type="ARBA" id="ARBA00022984"/>
    </source>
</evidence>
<dbReference type="Gene3D" id="2.60.410.10">
    <property type="entry name" value="D-Ala-D-Ala carboxypeptidase, C-terminal domain"/>
    <property type="match status" value="1"/>
</dbReference>
<dbReference type="PANTHER" id="PTHR21581:SF6">
    <property type="entry name" value="TRAFFICKING PROTEIN PARTICLE COMPLEX SUBUNIT 12"/>
    <property type="match status" value="1"/>
</dbReference>
<evidence type="ECO:0000256" key="5">
    <source>
        <dbReference type="ARBA" id="ARBA00022670"/>
    </source>
</evidence>
<dbReference type="EC" id="3.4.16.4" evidence="3"/>
<keyword evidence="7" id="KW-0378">Hydrolase</keyword>
<evidence type="ECO:0000256" key="3">
    <source>
        <dbReference type="ARBA" id="ARBA00012448"/>
    </source>
</evidence>
<dbReference type="InterPro" id="IPR012907">
    <property type="entry name" value="Peptidase_S11_C"/>
</dbReference>
<keyword evidence="4" id="KW-0121">Carboxypeptidase</keyword>
<evidence type="ECO:0000256" key="8">
    <source>
        <dbReference type="ARBA" id="ARBA00022960"/>
    </source>
</evidence>
<evidence type="ECO:0000256" key="4">
    <source>
        <dbReference type="ARBA" id="ARBA00022645"/>
    </source>
</evidence>
<keyword evidence="16" id="KW-1185">Reference proteome</keyword>
<dbReference type="EMBL" id="CP019454">
    <property type="protein sequence ID" value="AUW93758.1"/>
    <property type="molecule type" value="Genomic_DNA"/>
</dbReference>
<gene>
    <name evidence="15" type="ORF">BXT84_07205</name>
</gene>
<comment type="catalytic activity">
    <reaction evidence="11">
        <text>Preferential cleavage: (Ac)2-L-Lys-D-Ala-|-D-Ala. Also transpeptidation of peptidyl-alanyl moieties that are N-acyl substituents of D-alanine.</text>
        <dbReference type="EC" id="3.4.16.4"/>
    </reaction>
</comment>
<dbReference type="Pfam" id="PF00768">
    <property type="entry name" value="Peptidase_S11"/>
    <property type="match status" value="1"/>
</dbReference>
<dbReference type="Gene3D" id="3.40.710.10">
    <property type="entry name" value="DD-peptidase/beta-lactamase superfamily"/>
    <property type="match status" value="1"/>
</dbReference>
<feature type="domain" description="Peptidase S11 D-Ala-D-Ala carboxypeptidase A C-terminal" evidence="14">
    <location>
        <begin position="277"/>
        <end position="357"/>
    </location>
</feature>
<keyword evidence="10" id="KW-0961">Cell wall biogenesis/degradation</keyword>
<name>A0ABN5H2A7_9FIRM</name>
<dbReference type="PANTHER" id="PTHR21581">
    <property type="entry name" value="D-ALANYL-D-ALANINE CARBOXYPEPTIDASE"/>
    <property type="match status" value="1"/>
</dbReference>